<accession>A0ABT3P9Y7</accession>
<reference evidence="1" key="1">
    <citation type="submission" date="2022-11" db="EMBL/GenBank/DDBJ databases">
        <title>Alteromonas sp. nov., isolated from sea water of the Qingdao.</title>
        <authorList>
            <person name="Wang Q."/>
        </authorList>
    </citation>
    <scope>NUCLEOTIDE SEQUENCE</scope>
    <source>
        <strain evidence="1">ASW11-7</strain>
    </source>
</reference>
<name>A0ABT3P9Y7_9ALTE</name>
<organism evidence="1 2">
    <name type="scientific">Alteromonas aquimaris</name>
    <dbReference type="NCBI Taxonomy" id="2998417"/>
    <lineage>
        <taxon>Bacteria</taxon>
        <taxon>Pseudomonadati</taxon>
        <taxon>Pseudomonadota</taxon>
        <taxon>Gammaproteobacteria</taxon>
        <taxon>Alteromonadales</taxon>
        <taxon>Alteromonadaceae</taxon>
        <taxon>Alteromonas/Salinimonas group</taxon>
        <taxon>Alteromonas</taxon>
    </lineage>
</organism>
<evidence type="ECO:0000313" key="1">
    <source>
        <dbReference type="EMBL" id="MCW8109598.1"/>
    </source>
</evidence>
<gene>
    <name evidence="1" type="ORF">OPS25_13900</name>
</gene>
<keyword evidence="2" id="KW-1185">Reference proteome</keyword>
<comment type="caution">
    <text evidence="1">The sequence shown here is derived from an EMBL/GenBank/DDBJ whole genome shotgun (WGS) entry which is preliminary data.</text>
</comment>
<dbReference type="EMBL" id="JAPFRD010000011">
    <property type="protein sequence ID" value="MCW8109598.1"/>
    <property type="molecule type" value="Genomic_DNA"/>
</dbReference>
<evidence type="ECO:0000313" key="2">
    <source>
        <dbReference type="Proteomes" id="UP001142810"/>
    </source>
</evidence>
<proteinExistence type="predicted"/>
<sequence length="114" mass="13105">MKRLILGSEVIHGAFSASADLIKSNGCYLSYEMDFAFQDNSSLGLQFYADTSFYRIPAFIDLGFDFVYQGTTLDKFELHSEGYTRAYSDKTVENVSLMPFRYETNYSMLNDYNN</sequence>
<dbReference type="RefSeq" id="WP_265618388.1">
    <property type="nucleotide sequence ID" value="NZ_JAPFRD010000011.1"/>
</dbReference>
<protein>
    <submittedName>
        <fullName evidence="1">Uncharacterized protein</fullName>
    </submittedName>
</protein>
<dbReference type="Proteomes" id="UP001142810">
    <property type="component" value="Unassembled WGS sequence"/>
</dbReference>